<dbReference type="PANTHER" id="PTHR30055:SF226">
    <property type="entry name" value="HTH-TYPE TRANSCRIPTIONAL REGULATOR PKSA"/>
    <property type="match status" value="1"/>
</dbReference>
<dbReference type="PROSITE" id="PS01081">
    <property type="entry name" value="HTH_TETR_1"/>
    <property type="match status" value="1"/>
</dbReference>
<feature type="DNA-binding region" description="H-T-H motif" evidence="2">
    <location>
        <begin position="37"/>
        <end position="56"/>
    </location>
</feature>
<evidence type="ECO:0000313" key="5">
    <source>
        <dbReference type="Proteomes" id="UP000533598"/>
    </source>
</evidence>
<organism evidence="4 5">
    <name type="scientific">Crossiella cryophila</name>
    <dbReference type="NCBI Taxonomy" id="43355"/>
    <lineage>
        <taxon>Bacteria</taxon>
        <taxon>Bacillati</taxon>
        <taxon>Actinomycetota</taxon>
        <taxon>Actinomycetes</taxon>
        <taxon>Pseudonocardiales</taxon>
        <taxon>Pseudonocardiaceae</taxon>
        <taxon>Crossiella</taxon>
    </lineage>
</organism>
<gene>
    <name evidence="4" type="ORF">HNR67_005081</name>
</gene>
<dbReference type="GO" id="GO:0003700">
    <property type="term" value="F:DNA-binding transcription factor activity"/>
    <property type="evidence" value="ECO:0007669"/>
    <property type="project" value="TreeGrafter"/>
</dbReference>
<dbReference type="GO" id="GO:0000976">
    <property type="term" value="F:transcription cis-regulatory region binding"/>
    <property type="evidence" value="ECO:0007669"/>
    <property type="project" value="TreeGrafter"/>
</dbReference>
<dbReference type="PROSITE" id="PS50977">
    <property type="entry name" value="HTH_TETR_2"/>
    <property type="match status" value="1"/>
</dbReference>
<dbReference type="EMBL" id="JACHMH010000001">
    <property type="protein sequence ID" value="MBB4678963.1"/>
    <property type="molecule type" value="Genomic_DNA"/>
</dbReference>
<evidence type="ECO:0000256" key="2">
    <source>
        <dbReference type="PROSITE-ProRule" id="PRU00335"/>
    </source>
</evidence>
<comment type="caution">
    <text evidence="4">The sequence shown here is derived from an EMBL/GenBank/DDBJ whole genome shotgun (WGS) entry which is preliminary data.</text>
</comment>
<keyword evidence="1 2" id="KW-0238">DNA-binding</keyword>
<dbReference type="PRINTS" id="PR00455">
    <property type="entry name" value="HTHTETR"/>
</dbReference>
<dbReference type="Gene3D" id="1.10.10.60">
    <property type="entry name" value="Homeodomain-like"/>
    <property type="match status" value="1"/>
</dbReference>
<keyword evidence="5" id="KW-1185">Reference proteome</keyword>
<dbReference type="Gene3D" id="1.10.357.10">
    <property type="entry name" value="Tetracycline Repressor, domain 2"/>
    <property type="match status" value="1"/>
</dbReference>
<feature type="domain" description="HTH tetR-type" evidence="3">
    <location>
        <begin position="14"/>
        <end position="74"/>
    </location>
</feature>
<evidence type="ECO:0000313" key="4">
    <source>
        <dbReference type="EMBL" id="MBB4678963.1"/>
    </source>
</evidence>
<dbReference type="RefSeq" id="WP_185004765.1">
    <property type="nucleotide sequence ID" value="NZ_BAAAUI010000074.1"/>
</dbReference>
<dbReference type="AlphaFoldDB" id="A0A7W7CFS6"/>
<name>A0A7W7CFS6_9PSEU</name>
<proteinExistence type="predicted"/>
<dbReference type="Pfam" id="PF00440">
    <property type="entry name" value="TetR_N"/>
    <property type="match status" value="1"/>
</dbReference>
<dbReference type="SUPFAM" id="SSF46689">
    <property type="entry name" value="Homeodomain-like"/>
    <property type="match status" value="1"/>
</dbReference>
<dbReference type="InterPro" id="IPR050109">
    <property type="entry name" value="HTH-type_TetR-like_transc_reg"/>
</dbReference>
<dbReference type="InterPro" id="IPR001647">
    <property type="entry name" value="HTH_TetR"/>
</dbReference>
<dbReference type="Proteomes" id="UP000533598">
    <property type="component" value="Unassembled WGS sequence"/>
</dbReference>
<sequence>MAYRRTPGVDARRAATRDRVLGVTRELLAETGYAGCSIAAVAKRAGVAAGSVYLHFPNKADLLAEAFRVVVRHEVEAVAQAVLAAPDHRAGVIAVVETFAGRALKAPRLAYALLAEPIDAAVERERLRFRLAFRDIVAEVLDQAVRRGELPPQNPAVTAAALVGAVGEVLVGPLAAGHADPDTIPNLISFCLRAIGADDAVHP</sequence>
<reference evidence="4 5" key="1">
    <citation type="submission" date="2020-08" db="EMBL/GenBank/DDBJ databases">
        <title>Sequencing the genomes of 1000 actinobacteria strains.</title>
        <authorList>
            <person name="Klenk H.-P."/>
        </authorList>
    </citation>
    <scope>NUCLEOTIDE SEQUENCE [LARGE SCALE GENOMIC DNA]</scope>
    <source>
        <strain evidence="4 5">DSM 44230</strain>
    </source>
</reference>
<dbReference type="InterPro" id="IPR036271">
    <property type="entry name" value="Tet_transcr_reg_TetR-rel_C_sf"/>
</dbReference>
<dbReference type="InterPro" id="IPR009057">
    <property type="entry name" value="Homeodomain-like_sf"/>
</dbReference>
<protein>
    <submittedName>
        <fullName evidence="4">AcrR family transcriptional regulator</fullName>
    </submittedName>
</protein>
<dbReference type="SUPFAM" id="SSF48498">
    <property type="entry name" value="Tetracyclin repressor-like, C-terminal domain"/>
    <property type="match status" value="1"/>
</dbReference>
<dbReference type="InterPro" id="IPR023772">
    <property type="entry name" value="DNA-bd_HTH_TetR-type_CS"/>
</dbReference>
<evidence type="ECO:0000256" key="1">
    <source>
        <dbReference type="ARBA" id="ARBA00023125"/>
    </source>
</evidence>
<evidence type="ECO:0000259" key="3">
    <source>
        <dbReference type="PROSITE" id="PS50977"/>
    </source>
</evidence>
<dbReference type="PANTHER" id="PTHR30055">
    <property type="entry name" value="HTH-TYPE TRANSCRIPTIONAL REGULATOR RUTR"/>
    <property type="match status" value="1"/>
</dbReference>
<accession>A0A7W7CFS6</accession>